<proteinExistence type="predicted"/>
<dbReference type="EMBL" id="ML976676">
    <property type="protein sequence ID" value="KAF1974149.1"/>
    <property type="molecule type" value="Genomic_DNA"/>
</dbReference>
<gene>
    <name evidence="3" type="ORF">BU23DRAFT_553543</name>
</gene>
<accession>A0A6A5VCS2</accession>
<sequence>MEALLPLPTSSPPPPSPVLDPLHSCSNARHSLHGTCTTLSASQSHFKTHLEKYDSILYIVFAKHSAEGEELPFPGEVLGNVALRTKPEGPDLPPPPPSSSSNHTADRPLNLRSLGYSYLPTAWGKGYATEAARAVIDAYRETARAKGEGDWYIEAIWGPANAASGKVLGKLGFTEIGFKSADRVWLAGEWRDGYVVSGLWV</sequence>
<dbReference type="OrthoDB" id="630895at2759"/>
<keyword evidence="4" id="KW-1185">Reference proteome</keyword>
<feature type="domain" description="N-acetyltransferase" evidence="2">
    <location>
        <begin position="112"/>
        <end position="174"/>
    </location>
</feature>
<dbReference type="PANTHER" id="PTHR43792">
    <property type="entry name" value="GNAT FAMILY, PUTATIVE (AFU_ORTHOLOGUE AFUA_3G00765)-RELATED-RELATED"/>
    <property type="match status" value="1"/>
</dbReference>
<evidence type="ECO:0000256" key="1">
    <source>
        <dbReference type="SAM" id="MobiDB-lite"/>
    </source>
</evidence>
<dbReference type="AlphaFoldDB" id="A0A6A5VCS2"/>
<dbReference type="Pfam" id="PF13302">
    <property type="entry name" value="Acetyltransf_3"/>
    <property type="match status" value="1"/>
</dbReference>
<protein>
    <recommendedName>
        <fullName evidence="2">N-acetyltransferase domain-containing protein</fullName>
    </recommendedName>
</protein>
<feature type="region of interest" description="Disordered" evidence="1">
    <location>
        <begin position="1"/>
        <end position="20"/>
    </location>
</feature>
<name>A0A6A5VCS2_9PLEO</name>
<evidence type="ECO:0000259" key="2">
    <source>
        <dbReference type="Pfam" id="PF13302"/>
    </source>
</evidence>
<dbReference type="Proteomes" id="UP000800036">
    <property type="component" value="Unassembled WGS sequence"/>
</dbReference>
<evidence type="ECO:0000313" key="3">
    <source>
        <dbReference type="EMBL" id="KAF1974149.1"/>
    </source>
</evidence>
<feature type="compositionally biased region" description="Pro residues" evidence="1">
    <location>
        <begin position="9"/>
        <end position="18"/>
    </location>
</feature>
<organism evidence="3 4">
    <name type="scientific">Bimuria novae-zelandiae CBS 107.79</name>
    <dbReference type="NCBI Taxonomy" id="1447943"/>
    <lineage>
        <taxon>Eukaryota</taxon>
        <taxon>Fungi</taxon>
        <taxon>Dikarya</taxon>
        <taxon>Ascomycota</taxon>
        <taxon>Pezizomycotina</taxon>
        <taxon>Dothideomycetes</taxon>
        <taxon>Pleosporomycetidae</taxon>
        <taxon>Pleosporales</taxon>
        <taxon>Massarineae</taxon>
        <taxon>Didymosphaeriaceae</taxon>
        <taxon>Bimuria</taxon>
    </lineage>
</organism>
<dbReference type="SUPFAM" id="SSF55729">
    <property type="entry name" value="Acyl-CoA N-acyltransferases (Nat)"/>
    <property type="match status" value="1"/>
</dbReference>
<reference evidence="3" key="1">
    <citation type="journal article" date="2020" name="Stud. Mycol.">
        <title>101 Dothideomycetes genomes: a test case for predicting lifestyles and emergence of pathogens.</title>
        <authorList>
            <person name="Haridas S."/>
            <person name="Albert R."/>
            <person name="Binder M."/>
            <person name="Bloem J."/>
            <person name="Labutti K."/>
            <person name="Salamov A."/>
            <person name="Andreopoulos B."/>
            <person name="Baker S."/>
            <person name="Barry K."/>
            <person name="Bills G."/>
            <person name="Bluhm B."/>
            <person name="Cannon C."/>
            <person name="Castanera R."/>
            <person name="Culley D."/>
            <person name="Daum C."/>
            <person name="Ezra D."/>
            <person name="Gonzalez J."/>
            <person name="Henrissat B."/>
            <person name="Kuo A."/>
            <person name="Liang C."/>
            <person name="Lipzen A."/>
            <person name="Lutzoni F."/>
            <person name="Magnuson J."/>
            <person name="Mondo S."/>
            <person name="Nolan M."/>
            <person name="Ohm R."/>
            <person name="Pangilinan J."/>
            <person name="Park H.-J."/>
            <person name="Ramirez L."/>
            <person name="Alfaro M."/>
            <person name="Sun H."/>
            <person name="Tritt A."/>
            <person name="Yoshinaga Y."/>
            <person name="Zwiers L.-H."/>
            <person name="Turgeon B."/>
            <person name="Goodwin S."/>
            <person name="Spatafora J."/>
            <person name="Crous P."/>
            <person name="Grigoriev I."/>
        </authorList>
    </citation>
    <scope>NUCLEOTIDE SEQUENCE</scope>
    <source>
        <strain evidence="3">CBS 107.79</strain>
    </source>
</reference>
<feature type="region of interest" description="Disordered" evidence="1">
    <location>
        <begin position="83"/>
        <end position="107"/>
    </location>
</feature>
<dbReference type="InterPro" id="IPR051531">
    <property type="entry name" value="N-acetyltransferase"/>
</dbReference>
<dbReference type="Gene3D" id="3.40.630.30">
    <property type="match status" value="1"/>
</dbReference>
<dbReference type="InterPro" id="IPR016181">
    <property type="entry name" value="Acyl_CoA_acyltransferase"/>
</dbReference>
<evidence type="ECO:0000313" key="4">
    <source>
        <dbReference type="Proteomes" id="UP000800036"/>
    </source>
</evidence>
<dbReference type="GO" id="GO:0016747">
    <property type="term" value="F:acyltransferase activity, transferring groups other than amino-acyl groups"/>
    <property type="evidence" value="ECO:0007669"/>
    <property type="project" value="InterPro"/>
</dbReference>
<dbReference type="InterPro" id="IPR000182">
    <property type="entry name" value="GNAT_dom"/>
</dbReference>
<dbReference type="PANTHER" id="PTHR43792:SF1">
    <property type="entry name" value="N-ACETYLTRANSFERASE DOMAIN-CONTAINING PROTEIN"/>
    <property type="match status" value="1"/>
</dbReference>